<feature type="coiled-coil region" evidence="1">
    <location>
        <begin position="3"/>
        <end position="59"/>
    </location>
</feature>
<dbReference type="AlphaFoldDB" id="A0ABD3FA23"/>
<name>A0ABD3FA23_9STRA</name>
<organism evidence="3 4">
    <name type="scientific">Phytophthora oleae</name>
    <dbReference type="NCBI Taxonomy" id="2107226"/>
    <lineage>
        <taxon>Eukaryota</taxon>
        <taxon>Sar</taxon>
        <taxon>Stramenopiles</taxon>
        <taxon>Oomycota</taxon>
        <taxon>Peronosporomycetes</taxon>
        <taxon>Peronosporales</taxon>
        <taxon>Peronosporaceae</taxon>
        <taxon>Phytophthora</taxon>
    </lineage>
</organism>
<feature type="compositionally biased region" description="Polar residues" evidence="2">
    <location>
        <begin position="184"/>
        <end position="194"/>
    </location>
</feature>
<keyword evidence="4" id="KW-1185">Reference proteome</keyword>
<proteinExistence type="predicted"/>
<sequence>MARQQTERQIEELQSRVRRKEAEWMAEYDRNVHALLEIIKHNEEEKEQLKAGVERWKAAAEAVPPPISKMTRSSQTETPLRPEKTALRTNSVRFAKDEKVSSVDAKTKANIARMQLLFEQLQASSDHRTCMSKSVDQANRNAAEVRESSGRRSVELGCSFKTIILERLQEQQPESSVVRRRQHATTSTGRTIETQTDDIPAPKQGTPSVALRQGLEERNRLLHERLASQQKVLDHLLQTKLQQANGNRDQNDLVPFTASDTHFAVNGQGKAQNKLEQSTVKPIESATSNRVIQIDAVPAATERRPLSPLAA</sequence>
<gene>
    <name evidence="3" type="ORF">V7S43_012229</name>
</gene>
<evidence type="ECO:0000313" key="3">
    <source>
        <dbReference type="EMBL" id="KAL3662827.1"/>
    </source>
</evidence>
<keyword evidence="1" id="KW-0175">Coiled coil</keyword>
<reference evidence="3 4" key="1">
    <citation type="submission" date="2024-09" db="EMBL/GenBank/DDBJ databases">
        <title>Genome sequencing and assembly of Phytophthora oleae, isolate VK10A, causative agent of rot of olive drupes.</title>
        <authorList>
            <person name="Conti Taguali S."/>
            <person name="Riolo M."/>
            <person name="La Spada F."/>
            <person name="Cacciola S.O."/>
            <person name="Dionisio G."/>
        </authorList>
    </citation>
    <scope>NUCLEOTIDE SEQUENCE [LARGE SCALE GENOMIC DNA]</scope>
    <source>
        <strain evidence="3 4">VK10A</strain>
    </source>
</reference>
<evidence type="ECO:0000256" key="2">
    <source>
        <dbReference type="SAM" id="MobiDB-lite"/>
    </source>
</evidence>
<dbReference type="EMBL" id="JBIMZQ010000030">
    <property type="protein sequence ID" value="KAL3662827.1"/>
    <property type="molecule type" value="Genomic_DNA"/>
</dbReference>
<feature type="region of interest" description="Disordered" evidence="2">
    <location>
        <begin position="59"/>
        <end position="80"/>
    </location>
</feature>
<feature type="region of interest" description="Disordered" evidence="2">
    <location>
        <begin position="174"/>
        <end position="207"/>
    </location>
</feature>
<evidence type="ECO:0000313" key="4">
    <source>
        <dbReference type="Proteomes" id="UP001632037"/>
    </source>
</evidence>
<dbReference type="Proteomes" id="UP001632037">
    <property type="component" value="Unassembled WGS sequence"/>
</dbReference>
<accession>A0ABD3FA23</accession>
<evidence type="ECO:0000256" key="1">
    <source>
        <dbReference type="SAM" id="Coils"/>
    </source>
</evidence>
<protein>
    <submittedName>
        <fullName evidence="3">Uncharacterized protein</fullName>
    </submittedName>
</protein>
<comment type="caution">
    <text evidence="3">The sequence shown here is derived from an EMBL/GenBank/DDBJ whole genome shotgun (WGS) entry which is preliminary data.</text>
</comment>